<sequence>MLLSTPLQPPPYPCNRGSNGMSIMWRGLEGVSGGTEGEEGTMQRAHPASLPARGKYHHHQQQQLPHGGDGSVKLLGCEGSRATQRSGFASVHTRLPFWLLLCTWQESHVSIKTAREEEEDELDEEPV</sequence>
<dbReference type="Proteomes" id="UP000267029">
    <property type="component" value="Unassembled WGS sequence"/>
</dbReference>
<gene>
    <name evidence="2" type="ORF">MCOS_LOCUS761</name>
</gene>
<evidence type="ECO:0000313" key="2">
    <source>
        <dbReference type="EMBL" id="VDD74758.1"/>
    </source>
</evidence>
<accession>A0A0R3U2P6</accession>
<evidence type="ECO:0000256" key="1">
    <source>
        <dbReference type="SAM" id="MobiDB-lite"/>
    </source>
</evidence>
<organism evidence="2 3">
    <name type="scientific">Mesocestoides corti</name>
    <name type="common">Flatworm</name>
    <dbReference type="NCBI Taxonomy" id="53468"/>
    <lineage>
        <taxon>Eukaryota</taxon>
        <taxon>Metazoa</taxon>
        <taxon>Spiralia</taxon>
        <taxon>Lophotrochozoa</taxon>
        <taxon>Platyhelminthes</taxon>
        <taxon>Cestoda</taxon>
        <taxon>Eucestoda</taxon>
        <taxon>Cyclophyllidea</taxon>
        <taxon>Mesocestoididae</taxon>
        <taxon>Mesocestoides</taxon>
    </lineage>
</organism>
<name>A0A0R3U2P6_MESCO</name>
<reference evidence="2 3" key="1">
    <citation type="submission" date="2018-10" db="EMBL/GenBank/DDBJ databases">
        <authorList>
            <consortium name="Pathogen Informatics"/>
        </authorList>
    </citation>
    <scope>NUCLEOTIDE SEQUENCE [LARGE SCALE GENOMIC DNA]</scope>
</reference>
<dbReference type="AlphaFoldDB" id="A0A0R3U2P6"/>
<evidence type="ECO:0000313" key="3">
    <source>
        <dbReference type="Proteomes" id="UP000267029"/>
    </source>
</evidence>
<dbReference type="EMBL" id="UXSR01000073">
    <property type="protein sequence ID" value="VDD74758.1"/>
    <property type="molecule type" value="Genomic_DNA"/>
</dbReference>
<protein>
    <submittedName>
        <fullName evidence="2">Uncharacterized protein</fullName>
    </submittedName>
</protein>
<proteinExistence type="predicted"/>
<keyword evidence="3" id="KW-1185">Reference proteome</keyword>
<feature type="region of interest" description="Disordered" evidence="1">
    <location>
        <begin position="29"/>
        <end position="72"/>
    </location>
</feature>